<evidence type="ECO:0000256" key="4">
    <source>
        <dbReference type="ARBA" id="ARBA00022827"/>
    </source>
</evidence>
<dbReference type="STRING" id="542762.A0A4S4D0V1"/>
<dbReference type="FunFam" id="1.10.540.10:FF:000014">
    <property type="entry name" value="Acyl-coenzyme A oxidase 4, peroxisomal"/>
    <property type="match status" value="1"/>
</dbReference>
<dbReference type="GO" id="GO:0050660">
    <property type="term" value="F:flavin adenine dinucleotide binding"/>
    <property type="evidence" value="ECO:0007669"/>
    <property type="project" value="InterPro"/>
</dbReference>
<dbReference type="SUPFAM" id="SSF47203">
    <property type="entry name" value="Acyl-CoA dehydrogenase C-terminal domain-like"/>
    <property type="match status" value="1"/>
</dbReference>
<proteinExistence type="inferred from homology"/>
<evidence type="ECO:0000259" key="6">
    <source>
        <dbReference type="Pfam" id="PF00441"/>
    </source>
</evidence>
<evidence type="ECO:0000313" key="9">
    <source>
        <dbReference type="EMBL" id="THF95657.1"/>
    </source>
</evidence>
<evidence type="ECO:0000256" key="5">
    <source>
        <dbReference type="RuleBase" id="RU362125"/>
    </source>
</evidence>
<dbReference type="GO" id="GO:0003995">
    <property type="term" value="F:acyl-CoA dehydrogenase activity"/>
    <property type="evidence" value="ECO:0007669"/>
    <property type="project" value="InterPro"/>
</dbReference>
<comment type="cofactor">
    <cofactor evidence="1 5">
        <name>FAD</name>
        <dbReference type="ChEBI" id="CHEBI:57692"/>
    </cofactor>
</comment>
<dbReference type="InterPro" id="IPR006091">
    <property type="entry name" value="Acyl-CoA_Oxase/DH_mid-dom"/>
</dbReference>
<dbReference type="InterPro" id="IPR009075">
    <property type="entry name" value="AcylCo_DH/oxidase_C"/>
</dbReference>
<feature type="domain" description="Acyl-CoA oxidase/dehydrogenase middle" evidence="7">
    <location>
        <begin position="218"/>
        <end position="310"/>
    </location>
</feature>
<dbReference type="Gene3D" id="2.40.110.10">
    <property type="entry name" value="Butyryl-CoA Dehydrogenase, subunit A, domain 2"/>
    <property type="match status" value="1"/>
</dbReference>
<comment type="caution">
    <text evidence="9">The sequence shown here is derived from an EMBL/GenBank/DDBJ whole genome shotgun (WGS) entry which is preliminary data.</text>
</comment>
<accession>A0A4S4D0V1</accession>
<dbReference type="Pfam" id="PF02771">
    <property type="entry name" value="Acyl-CoA_dh_N"/>
    <property type="match status" value="1"/>
</dbReference>
<keyword evidence="10" id="KW-1185">Reference proteome</keyword>
<dbReference type="InterPro" id="IPR046373">
    <property type="entry name" value="Acyl-CoA_Oxase/DH_mid-dom_sf"/>
</dbReference>
<comment type="similarity">
    <text evidence="2 5">Belongs to the acyl-CoA dehydrogenase family.</text>
</comment>
<evidence type="ECO:0000256" key="2">
    <source>
        <dbReference type="ARBA" id="ARBA00009347"/>
    </source>
</evidence>
<dbReference type="InterPro" id="IPR037069">
    <property type="entry name" value="AcylCoA_DH/ox_N_sf"/>
</dbReference>
<reference evidence="9 10" key="1">
    <citation type="journal article" date="2018" name="Proc. Natl. Acad. Sci. U.S.A.">
        <title>Draft genome sequence of Camellia sinensis var. sinensis provides insights into the evolution of the tea genome and tea quality.</title>
        <authorList>
            <person name="Wei C."/>
            <person name="Yang H."/>
            <person name="Wang S."/>
            <person name="Zhao J."/>
            <person name="Liu C."/>
            <person name="Gao L."/>
            <person name="Xia E."/>
            <person name="Lu Y."/>
            <person name="Tai Y."/>
            <person name="She G."/>
            <person name="Sun J."/>
            <person name="Cao H."/>
            <person name="Tong W."/>
            <person name="Gao Q."/>
            <person name="Li Y."/>
            <person name="Deng W."/>
            <person name="Jiang X."/>
            <person name="Wang W."/>
            <person name="Chen Q."/>
            <person name="Zhang S."/>
            <person name="Li H."/>
            <person name="Wu J."/>
            <person name="Wang P."/>
            <person name="Li P."/>
            <person name="Shi C."/>
            <person name="Zheng F."/>
            <person name="Jian J."/>
            <person name="Huang B."/>
            <person name="Shan D."/>
            <person name="Shi M."/>
            <person name="Fang C."/>
            <person name="Yue Y."/>
            <person name="Li F."/>
            <person name="Li D."/>
            <person name="Wei S."/>
            <person name="Han B."/>
            <person name="Jiang C."/>
            <person name="Yin Y."/>
            <person name="Xia T."/>
            <person name="Zhang Z."/>
            <person name="Bennetzen J.L."/>
            <person name="Zhao S."/>
            <person name="Wan X."/>
        </authorList>
    </citation>
    <scope>NUCLEOTIDE SEQUENCE [LARGE SCALE GENOMIC DNA]</scope>
    <source>
        <strain evidence="10">cv. Shuchazao</strain>
        <tissue evidence="9">Leaf</tissue>
    </source>
</reference>
<evidence type="ECO:0000256" key="1">
    <source>
        <dbReference type="ARBA" id="ARBA00001974"/>
    </source>
</evidence>
<evidence type="ECO:0000313" key="10">
    <source>
        <dbReference type="Proteomes" id="UP000306102"/>
    </source>
</evidence>
<feature type="domain" description="Acyl-CoA dehydrogenase/oxidase C-terminal" evidence="6">
    <location>
        <begin position="417"/>
        <end position="529"/>
    </location>
</feature>
<dbReference type="SUPFAM" id="SSF56645">
    <property type="entry name" value="Acyl-CoA dehydrogenase NM domain-like"/>
    <property type="match status" value="1"/>
</dbReference>
<dbReference type="GO" id="GO:0005777">
    <property type="term" value="C:peroxisome"/>
    <property type="evidence" value="ECO:0007669"/>
    <property type="project" value="TreeGrafter"/>
</dbReference>
<dbReference type="AlphaFoldDB" id="A0A4S4D0V1"/>
<evidence type="ECO:0000256" key="3">
    <source>
        <dbReference type="ARBA" id="ARBA00022630"/>
    </source>
</evidence>
<keyword evidence="4 5" id="KW-0274">FAD</keyword>
<feature type="domain" description="Acyl-CoA dehydrogenase/oxidase N-terminal" evidence="8">
    <location>
        <begin position="103"/>
        <end position="212"/>
    </location>
</feature>
<dbReference type="FunFam" id="1.20.140.10:FF:000021">
    <property type="entry name" value="Acyl-coenzyme A oxidase 4, peroxisomal"/>
    <property type="match status" value="1"/>
</dbReference>
<dbReference type="InterPro" id="IPR045008">
    <property type="entry name" value="ACX4-like"/>
</dbReference>
<dbReference type="FunFam" id="2.40.110.10:FF:000013">
    <property type="entry name" value="Acyl-coenzyme A oxidase 4 peroxisomal"/>
    <property type="match status" value="1"/>
</dbReference>
<dbReference type="Pfam" id="PF02770">
    <property type="entry name" value="Acyl-CoA_dh_M"/>
    <property type="match status" value="1"/>
</dbReference>
<gene>
    <name evidence="9" type="ORF">TEA_015267</name>
</gene>
<dbReference type="InterPro" id="IPR009100">
    <property type="entry name" value="AcylCoA_DH/oxidase_NM_dom_sf"/>
</dbReference>
<keyword evidence="5" id="KW-0560">Oxidoreductase</keyword>
<dbReference type="InterPro" id="IPR013786">
    <property type="entry name" value="AcylCoA_DH/ox_N"/>
</dbReference>
<dbReference type="InterPro" id="IPR036250">
    <property type="entry name" value="AcylCo_DH-like_C"/>
</dbReference>
<dbReference type="PANTHER" id="PTHR43188:SF1">
    <property type="entry name" value="ACYL-COA DEHYDROGENASE"/>
    <property type="match status" value="1"/>
</dbReference>
<organism evidence="9 10">
    <name type="scientific">Camellia sinensis var. sinensis</name>
    <name type="common">China tea</name>
    <dbReference type="NCBI Taxonomy" id="542762"/>
    <lineage>
        <taxon>Eukaryota</taxon>
        <taxon>Viridiplantae</taxon>
        <taxon>Streptophyta</taxon>
        <taxon>Embryophyta</taxon>
        <taxon>Tracheophyta</taxon>
        <taxon>Spermatophyta</taxon>
        <taxon>Magnoliopsida</taxon>
        <taxon>eudicotyledons</taxon>
        <taxon>Gunneridae</taxon>
        <taxon>Pentapetalae</taxon>
        <taxon>asterids</taxon>
        <taxon>Ericales</taxon>
        <taxon>Theaceae</taxon>
        <taxon>Camellia</taxon>
    </lineage>
</organism>
<evidence type="ECO:0000259" key="7">
    <source>
        <dbReference type="Pfam" id="PF02770"/>
    </source>
</evidence>
<name>A0A4S4D0V1_CAMSN</name>
<dbReference type="PANTHER" id="PTHR43188">
    <property type="entry name" value="ACYL-COENZYME A OXIDASE"/>
    <property type="match status" value="1"/>
</dbReference>
<dbReference type="GO" id="GO:0006635">
    <property type="term" value="P:fatty acid beta-oxidation"/>
    <property type="evidence" value="ECO:0007669"/>
    <property type="project" value="InterPro"/>
</dbReference>
<evidence type="ECO:0008006" key="11">
    <source>
        <dbReference type="Google" id="ProtNLM"/>
    </source>
</evidence>
<dbReference type="InterPro" id="IPR006089">
    <property type="entry name" value="Acyl-CoA_DH_CS"/>
</dbReference>
<dbReference type="EMBL" id="SDRB02013208">
    <property type="protein sequence ID" value="THF95657.1"/>
    <property type="molecule type" value="Genomic_DNA"/>
</dbReference>
<protein>
    <recommendedName>
        <fullName evidence="11">Acyl-CoA oxidase</fullName>
    </recommendedName>
</protein>
<keyword evidence="3 5" id="KW-0285">Flavoprotein</keyword>
<sequence>MLRFAKVSFNIFVSSSIADRRSKFFPSASSLSSFASETPSFITALIAMTVQSSKPQDEQYKVAKSSYFNLPALDVSVAFPQATSASVFPPCSSDYFQFDDLLTPEEQALRMKVRECMEKEIAPIMTKYWEKAEFPFHVVPKLGALGISGGTIEGYGCPGLSITASAITFAEIARVDASCSTFILVHSSLAMLTISIGGSEAQKHKYLPSLAQLKTIACWGLTEPDYGSDASSLKTTATKVTGGWILEGQKRWIGNSTFADVLVIFARNTSTNQINAFIVKKDAPGLQATKIENKIGLRIVQNGDIVLKEVFVPDEDKLPGIKSFQDTNKVLAASRLMVAWQPIGISMGVYDMCHSFALKAVICQPLVSFRQNEYFSARVCRLEVKGFRNGVYLSFSEGTAKLKESCLFLSKEMQHLYLKERKQFGAPLAAFQITQQKLVQMLGNIQAMILIGWRLCKLYDKGAMTTGRVSLGKAWISLKARETVSLGRELLGGNGILADFLVAKAFCDLEPIYTFEGTYDINTLVTGREITGIASFKPAARSRL</sequence>
<dbReference type="Proteomes" id="UP000306102">
    <property type="component" value="Unassembled WGS sequence"/>
</dbReference>
<evidence type="ECO:0000259" key="8">
    <source>
        <dbReference type="Pfam" id="PF02771"/>
    </source>
</evidence>
<dbReference type="PROSITE" id="PS00073">
    <property type="entry name" value="ACYL_COA_DH_2"/>
    <property type="match status" value="1"/>
</dbReference>
<dbReference type="Gene3D" id="1.20.140.10">
    <property type="entry name" value="Butyryl-CoA Dehydrogenase, subunit A, domain 3"/>
    <property type="match status" value="1"/>
</dbReference>
<dbReference type="Gene3D" id="1.10.540.10">
    <property type="entry name" value="Acyl-CoA dehydrogenase/oxidase, N-terminal domain"/>
    <property type="match status" value="1"/>
</dbReference>
<dbReference type="Pfam" id="PF00441">
    <property type="entry name" value="Acyl-CoA_dh_1"/>
    <property type="match status" value="1"/>
</dbReference>